<keyword evidence="9" id="KW-1185">Reference proteome</keyword>
<feature type="transmembrane region" description="Helical" evidence="6">
    <location>
        <begin position="138"/>
        <end position="158"/>
    </location>
</feature>
<dbReference type="Gene3D" id="1.20.1250.20">
    <property type="entry name" value="MFS general substrate transporter like domains"/>
    <property type="match status" value="1"/>
</dbReference>
<comment type="subcellular location">
    <subcellularLocation>
        <location evidence="1">Cell membrane</location>
        <topology evidence="1">Multi-pass membrane protein</topology>
    </subcellularLocation>
</comment>
<keyword evidence="2" id="KW-0813">Transport</keyword>
<feature type="transmembrane region" description="Helical" evidence="6">
    <location>
        <begin position="84"/>
        <end position="104"/>
    </location>
</feature>
<feature type="transmembrane region" description="Helical" evidence="6">
    <location>
        <begin position="431"/>
        <end position="450"/>
    </location>
</feature>
<accession>A0ABN1VDW3</accession>
<evidence type="ECO:0000256" key="3">
    <source>
        <dbReference type="ARBA" id="ARBA00022692"/>
    </source>
</evidence>
<dbReference type="PANTHER" id="PTHR42718:SF9">
    <property type="entry name" value="MAJOR FACILITATOR SUPERFAMILY MULTIDRUG TRANSPORTER MFSC"/>
    <property type="match status" value="1"/>
</dbReference>
<keyword evidence="5 6" id="KW-0472">Membrane</keyword>
<protein>
    <submittedName>
        <fullName evidence="8">MFS transporter</fullName>
    </submittedName>
</protein>
<dbReference type="PRINTS" id="PR01036">
    <property type="entry name" value="TCRTETB"/>
</dbReference>
<feature type="transmembrane region" description="Helical" evidence="6">
    <location>
        <begin position="360"/>
        <end position="383"/>
    </location>
</feature>
<proteinExistence type="predicted"/>
<gene>
    <name evidence="8" type="ORF">GCM10009675_23010</name>
</gene>
<evidence type="ECO:0000256" key="1">
    <source>
        <dbReference type="ARBA" id="ARBA00004651"/>
    </source>
</evidence>
<dbReference type="InterPro" id="IPR011701">
    <property type="entry name" value="MFS"/>
</dbReference>
<evidence type="ECO:0000313" key="8">
    <source>
        <dbReference type="EMBL" id="GAA1204279.1"/>
    </source>
</evidence>
<dbReference type="PROSITE" id="PS50850">
    <property type="entry name" value="MFS"/>
    <property type="match status" value="1"/>
</dbReference>
<feature type="transmembrane region" description="Helical" evidence="6">
    <location>
        <begin position="54"/>
        <end position="72"/>
    </location>
</feature>
<evidence type="ECO:0000313" key="9">
    <source>
        <dbReference type="Proteomes" id="UP001500467"/>
    </source>
</evidence>
<sequence length="459" mass="45500">MVSTSTPRDVTPARLLAALVPAMMLVPVSADMMSLLLPRIGERFDASTAQTSWVVSGFVLACAVGIPCYGRIVDRVGLRRLFRGALVTFAVGAVISAVAPALPLLVGGRIVTGVGGAAVPVLAIVAVTRALPADRAAVGVGFLAAAGGAGAAAGPVVGGLLGQSLGWQSPFWLTAALAALLVPAVARVLPVDAATDSRAFDLSGGVLLGLGTGALLFGITRVESAGVTSPSSWSALLTGAAALALFGMRMRTAEQPFVPPSLFRHRGYGAAVLVIFSAMAANLAMLVLVPVLVVDVHGLIPAHGSLVMIPGGVALAVMSPVVGRLGARGLNEGTGALIGLAVMGGAAASLYALADAAPVVIVAPVVALGAGFAVVVTLATSVVSRVLPPEHVGTGVGIFQGAQFLGAATGPAVYGAVLAFCAAAVDGAAAYRPVFLLLLVPIVLGGIAALRLRAALRNA</sequence>
<dbReference type="InterPro" id="IPR020846">
    <property type="entry name" value="MFS_dom"/>
</dbReference>
<evidence type="ECO:0000256" key="6">
    <source>
        <dbReference type="SAM" id="Phobius"/>
    </source>
</evidence>
<dbReference type="Gene3D" id="1.20.1720.10">
    <property type="entry name" value="Multidrug resistance protein D"/>
    <property type="match status" value="1"/>
</dbReference>
<evidence type="ECO:0000256" key="2">
    <source>
        <dbReference type="ARBA" id="ARBA00022448"/>
    </source>
</evidence>
<feature type="transmembrane region" description="Helical" evidence="6">
    <location>
        <begin position="202"/>
        <end position="219"/>
    </location>
</feature>
<dbReference type="EMBL" id="BAAALM010000007">
    <property type="protein sequence ID" value="GAA1204279.1"/>
    <property type="molecule type" value="Genomic_DNA"/>
</dbReference>
<feature type="transmembrane region" description="Helical" evidence="6">
    <location>
        <begin position="268"/>
        <end position="293"/>
    </location>
</feature>
<dbReference type="SUPFAM" id="SSF103473">
    <property type="entry name" value="MFS general substrate transporter"/>
    <property type="match status" value="1"/>
</dbReference>
<feature type="transmembrane region" description="Helical" evidence="6">
    <location>
        <begin position="110"/>
        <end position="131"/>
    </location>
</feature>
<evidence type="ECO:0000256" key="5">
    <source>
        <dbReference type="ARBA" id="ARBA00023136"/>
    </source>
</evidence>
<dbReference type="InterPro" id="IPR036259">
    <property type="entry name" value="MFS_trans_sf"/>
</dbReference>
<keyword evidence="4 6" id="KW-1133">Transmembrane helix</keyword>
<feature type="transmembrane region" description="Helical" evidence="6">
    <location>
        <begin position="299"/>
        <end position="322"/>
    </location>
</feature>
<organism evidence="8 9">
    <name type="scientific">Prauserella alba</name>
    <dbReference type="NCBI Taxonomy" id="176898"/>
    <lineage>
        <taxon>Bacteria</taxon>
        <taxon>Bacillati</taxon>
        <taxon>Actinomycetota</taxon>
        <taxon>Actinomycetes</taxon>
        <taxon>Pseudonocardiales</taxon>
        <taxon>Pseudonocardiaceae</taxon>
        <taxon>Prauserella</taxon>
    </lineage>
</organism>
<feature type="transmembrane region" description="Helical" evidence="6">
    <location>
        <begin position="404"/>
        <end position="425"/>
    </location>
</feature>
<dbReference type="Proteomes" id="UP001500467">
    <property type="component" value="Unassembled WGS sequence"/>
</dbReference>
<feature type="transmembrane region" description="Helical" evidence="6">
    <location>
        <begin position="334"/>
        <end position="354"/>
    </location>
</feature>
<name>A0ABN1VDW3_9PSEU</name>
<reference evidence="8 9" key="1">
    <citation type="journal article" date="2019" name="Int. J. Syst. Evol. Microbiol.">
        <title>The Global Catalogue of Microorganisms (GCM) 10K type strain sequencing project: providing services to taxonomists for standard genome sequencing and annotation.</title>
        <authorList>
            <consortium name="The Broad Institute Genomics Platform"/>
            <consortium name="The Broad Institute Genome Sequencing Center for Infectious Disease"/>
            <person name="Wu L."/>
            <person name="Ma J."/>
        </authorList>
    </citation>
    <scope>NUCLEOTIDE SEQUENCE [LARGE SCALE GENOMIC DNA]</scope>
    <source>
        <strain evidence="8 9">JCM 13022</strain>
    </source>
</reference>
<dbReference type="Pfam" id="PF07690">
    <property type="entry name" value="MFS_1"/>
    <property type="match status" value="1"/>
</dbReference>
<dbReference type="PANTHER" id="PTHR42718">
    <property type="entry name" value="MAJOR FACILITATOR SUPERFAMILY MULTIDRUG TRANSPORTER MFSC"/>
    <property type="match status" value="1"/>
</dbReference>
<dbReference type="RefSeq" id="WP_253852943.1">
    <property type="nucleotide sequence ID" value="NZ_BAAALM010000007.1"/>
</dbReference>
<keyword evidence="3 6" id="KW-0812">Transmembrane</keyword>
<comment type="caution">
    <text evidence="8">The sequence shown here is derived from an EMBL/GenBank/DDBJ whole genome shotgun (WGS) entry which is preliminary data.</text>
</comment>
<evidence type="ECO:0000259" key="7">
    <source>
        <dbReference type="PROSITE" id="PS50850"/>
    </source>
</evidence>
<feature type="transmembrane region" description="Helical" evidence="6">
    <location>
        <begin position="170"/>
        <end position="190"/>
    </location>
</feature>
<feature type="transmembrane region" description="Helical" evidence="6">
    <location>
        <begin position="231"/>
        <end position="248"/>
    </location>
</feature>
<feature type="domain" description="Major facilitator superfamily (MFS) profile" evidence="7">
    <location>
        <begin position="15"/>
        <end position="457"/>
    </location>
</feature>
<evidence type="ECO:0000256" key="4">
    <source>
        <dbReference type="ARBA" id="ARBA00022989"/>
    </source>
</evidence>